<accession>A0A0C7MXV5</accession>
<evidence type="ECO:0000313" key="2">
    <source>
        <dbReference type="EMBL" id="CEP64841.1"/>
    </source>
</evidence>
<dbReference type="HOGENOM" id="CLU_1652455_0_0_1"/>
<evidence type="ECO:0000256" key="1">
    <source>
        <dbReference type="SAM" id="MobiDB-lite"/>
    </source>
</evidence>
<sequence>MSLRLQPPRHLVKRPRHPRDPDIHPPRHLRILTSGHPDIYFHHPHTCTSSHPATQTLCLNTHTPVHPDIRPPSHPAPFLFSFFTVFATLPSVTRPAPSNCLRPDVSFFLVGLFFWLISPEKSNSSHFFWSLATSNNRESQDTKYHSSQYLYRQYIKMQKR</sequence>
<dbReference type="AlphaFoldDB" id="A0A0C7MXV5"/>
<evidence type="ECO:0000313" key="3">
    <source>
        <dbReference type="Proteomes" id="UP000054304"/>
    </source>
</evidence>
<dbReference type="GeneID" id="34688410"/>
<dbReference type="Proteomes" id="UP000054304">
    <property type="component" value="Unassembled WGS sequence"/>
</dbReference>
<name>A0A0C7MXV5_9SACH</name>
<gene>
    <name evidence="2" type="ORF">LALA0_S14e00496g</name>
</gene>
<organism evidence="2 3">
    <name type="scientific">Lachancea lanzarotensis</name>
    <dbReference type="NCBI Taxonomy" id="1245769"/>
    <lineage>
        <taxon>Eukaryota</taxon>
        <taxon>Fungi</taxon>
        <taxon>Dikarya</taxon>
        <taxon>Ascomycota</taxon>
        <taxon>Saccharomycotina</taxon>
        <taxon>Saccharomycetes</taxon>
        <taxon>Saccharomycetales</taxon>
        <taxon>Saccharomycetaceae</taxon>
        <taxon>Lachancea</taxon>
    </lineage>
</organism>
<feature type="region of interest" description="Disordered" evidence="1">
    <location>
        <begin position="1"/>
        <end position="26"/>
    </location>
</feature>
<proteinExistence type="predicted"/>
<reference evidence="2 3" key="1">
    <citation type="submission" date="2014-12" db="EMBL/GenBank/DDBJ databases">
        <authorList>
            <person name="Neuveglise Cecile"/>
        </authorList>
    </citation>
    <scope>NUCLEOTIDE SEQUENCE [LARGE SCALE GENOMIC DNA]</scope>
    <source>
        <strain evidence="2 3">CBS 12615</strain>
    </source>
</reference>
<keyword evidence="3" id="KW-1185">Reference proteome</keyword>
<protein>
    <submittedName>
        <fullName evidence="2">LALA0S14e00496g1_1</fullName>
    </submittedName>
</protein>
<dbReference type="RefSeq" id="XP_022631041.1">
    <property type="nucleotide sequence ID" value="XM_022771465.1"/>
</dbReference>
<dbReference type="EMBL" id="LN736373">
    <property type="protein sequence ID" value="CEP64841.1"/>
    <property type="molecule type" value="Genomic_DNA"/>
</dbReference>